<accession>A0ACB8FKK9</accession>
<keyword evidence="2" id="KW-1185">Reference proteome</keyword>
<dbReference type="EMBL" id="CM037617">
    <property type="protein sequence ID" value="KAH8006060.1"/>
    <property type="molecule type" value="Genomic_DNA"/>
</dbReference>
<proteinExistence type="predicted"/>
<comment type="caution">
    <text evidence="1">The sequence shown here is derived from an EMBL/GenBank/DDBJ whole genome shotgun (WGS) entry which is preliminary data.</text>
</comment>
<evidence type="ECO:0000313" key="2">
    <source>
        <dbReference type="Proteomes" id="UP000827872"/>
    </source>
</evidence>
<name>A0ACB8FKK9_9SAUR</name>
<gene>
    <name evidence="1" type="ORF">K3G42_031872</name>
</gene>
<sequence>MKGKILLPTTEDNTVGENTGGSAGTEGVLRQEVTYPFTSTHTHWIVYSQWDLDSVYVQQHINFLGDQPLPTIRWCMSACQAGIALHETD</sequence>
<dbReference type="Proteomes" id="UP000827872">
    <property type="component" value="Linkage Group LG04"/>
</dbReference>
<evidence type="ECO:0000313" key="1">
    <source>
        <dbReference type="EMBL" id="KAH8006060.1"/>
    </source>
</evidence>
<protein>
    <submittedName>
        <fullName evidence="1">Uncharacterized protein</fullName>
    </submittedName>
</protein>
<organism evidence="1 2">
    <name type="scientific">Sphaerodactylus townsendi</name>
    <dbReference type="NCBI Taxonomy" id="933632"/>
    <lineage>
        <taxon>Eukaryota</taxon>
        <taxon>Metazoa</taxon>
        <taxon>Chordata</taxon>
        <taxon>Craniata</taxon>
        <taxon>Vertebrata</taxon>
        <taxon>Euteleostomi</taxon>
        <taxon>Lepidosauria</taxon>
        <taxon>Squamata</taxon>
        <taxon>Bifurcata</taxon>
        <taxon>Gekkota</taxon>
        <taxon>Sphaerodactylidae</taxon>
        <taxon>Sphaerodactylus</taxon>
    </lineage>
</organism>
<reference evidence="1" key="1">
    <citation type="submission" date="2021-08" db="EMBL/GenBank/DDBJ databases">
        <title>The first chromosome-level gecko genome reveals the dynamic sex chromosomes of Neotropical dwarf geckos (Sphaerodactylidae: Sphaerodactylus).</title>
        <authorList>
            <person name="Pinto B.J."/>
            <person name="Keating S.E."/>
            <person name="Gamble T."/>
        </authorList>
    </citation>
    <scope>NUCLEOTIDE SEQUENCE</scope>
    <source>
        <strain evidence="1">TG3544</strain>
    </source>
</reference>